<dbReference type="Proteomes" id="UP000504634">
    <property type="component" value="Unplaced"/>
</dbReference>
<proteinExistence type="predicted"/>
<organism evidence="1 2">
    <name type="scientific">Drosophila lebanonensis</name>
    <name type="common">Fruit fly</name>
    <name type="synonym">Scaptodrosophila lebanonensis</name>
    <dbReference type="NCBI Taxonomy" id="7225"/>
    <lineage>
        <taxon>Eukaryota</taxon>
        <taxon>Metazoa</taxon>
        <taxon>Ecdysozoa</taxon>
        <taxon>Arthropoda</taxon>
        <taxon>Hexapoda</taxon>
        <taxon>Insecta</taxon>
        <taxon>Pterygota</taxon>
        <taxon>Neoptera</taxon>
        <taxon>Endopterygota</taxon>
        <taxon>Diptera</taxon>
        <taxon>Brachycera</taxon>
        <taxon>Muscomorpha</taxon>
        <taxon>Ephydroidea</taxon>
        <taxon>Drosophilidae</taxon>
        <taxon>Scaptodrosophila</taxon>
    </lineage>
</organism>
<protein>
    <submittedName>
        <fullName evidence="2">Uncharacterized protein LOC115627342</fullName>
    </submittedName>
</protein>
<accession>A0A6J2TUN2</accession>
<gene>
    <name evidence="2" type="primary">LOC115627342</name>
</gene>
<sequence length="133" mass="14182">MIRIRERSHSVPSKLRVSDHDDDVSVAALALAGLRLSGKVNRVIGNLAADIRNENIDAIGNNVVLENTSAACNKKHDNLAAAKVEAKNGILGLAVCRNSLKRKFADAAYCGVEIEDGVNSSNSAKKKLDFGEV</sequence>
<dbReference type="GeneID" id="115627342"/>
<name>A0A6J2TUN2_DROLE</name>
<dbReference type="AlphaFoldDB" id="A0A6J2TUN2"/>
<reference evidence="2" key="1">
    <citation type="submission" date="2025-08" db="UniProtKB">
        <authorList>
            <consortium name="RefSeq"/>
        </authorList>
    </citation>
    <scope>IDENTIFICATION</scope>
    <source>
        <strain evidence="2">11010-0011.00</strain>
        <tissue evidence="2">Whole body</tissue>
    </source>
</reference>
<evidence type="ECO:0000313" key="1">
    <source>
        <dbReference type="Proteomes" id="UP000504634"/>
    </source>
</evidence>
<evidence type="ECO:0000313" key="2">
    <source>
        <dbReference type="RefSeq" id="XP_030378848.1"/>
    </source>
</evidence>
<dbReference type="RefSeq" id="XP_030378848.1">
    <property type="nucleotide sequence ID" value="XM_030522988.1"/>
</dbReference>
<keyword evidence="1" id="KW-1185">Reference proteome</keyword>